<evidence type="ECO:0000313" key="2">
    <source>
        <dbReference type="Proteomes" id="UP000267268"/>
    </source>
</evidence>
<name>A0A3S9P203_9BACT</name>
<dbReference type="Proteomes" id="UP000267268">
    <property type="component" value="Chromosome 1"/>
</dbReference>
<sequence>MKNPLNLAFLLILALLYSCSSDEIKIVDQLPEQDYEALIQVNDLDYALTSRNTVNLTVTGTFSQNKPDDIIRYDILLNEKSNIDAEADDNQVLTMVENGLDYTATVKHLDKSKKYYLRSYVLTLSGTNYYGEEVEVNFPSTIDTDQRAATFSNVAVGEDKNGNRWTDYVKFAISASTEFIGERPAEVGVEYSINKDFSSSMKIINTDDLGSSLYLYMIQLSPDTKYYARIYAEYADGEIIKSDVIEETTTVPSQVGLFYPLTVSEFGGLGGYTSSNFVIHKIDEANRKIYLILKGNTGSIQDWVAGDLQIGIFGKSYEARRPTVAELQYVHQLWSTDIYFASAFTTFSDEYYRTSDVDPNNSANFIEYNPITDTERFSPKVPSSTKLHLERYIKVISY</sequence>
<gene>
    <name evidence="1" type="ORF">EI427_08175</name>
</gene>
<organism evidence="1 2">
    <name type="scientific">Flammeovirga pectinis</name>
    <dbReference type="NCBI Taxonomy" id="2494373"/>
    <lineage>
        <taxon>Bacteria</taxon>
        <taxon>Pseudomonadati</taxon>
        <taxon>Bacteroidota</taxon>
        <taxon>Cytophagia</taxon>
        <taxon>Cytophagales</taxon>
        <taxon>Flammeovirgaceae</taxon>
        <taxon>Flammeovirga</taxon>
    </lineage>
</organism>
<dbReference type="EMBL" id="CP034562">
    <property type="protein sequence ID" value="AZQ62213.1"/>
    <property type="molecule type" value="Genomic_DNA"/>
</dbReference>
<dbReference type="AlphaFoldDB" id="A0A3S9P203"/>
<dbReference type="PROSITE" id="PS51257">
    <property type="entry name" value="PROKAR_LIPOPROTEIN"/>
    <property type="match status" value="1"/>
</dbReference>
<keyword evidence="2" id="KW-1185">Reference proteome</keyword>
<dbReference type="KEGG" id="fll:EI427_08175"/>
<evidence type="ECO:0000313" key="1">
    <source>
        <dbReference type="EMBL" id="AZQ62213.1"/>
    </source>
</evidence>
<reference evidence="1 2" key="1">
    <citation type="submission" date="2018-12" db="EMBL/GenBank/DDBJ databases">
        <title>Flammeovirga pectinis sp. nov., isolated from the gut of the Korean scallop, Patinopecten yessoensis.</title>
        <authorList>
            <person name="Bae J.-W."/>
            <person name="Jeong Y.-S."/>
            <person name="Kang W."/>
        </authorList>
    </citation>
    <scope>NUCLEOTIDE SEQUENCE [LARGE SCALE GENOMIC DNA]</scope>
    <source>
        <strain evidence="1 2">L12M1</strain>
    </source>
</reference>
<dbReference type="RefSeq" id="WP_126613491.1">
    <property type="nucleotide sequence ID" value="NZ_CP034562.1"/>
</dbReference>
<dbReference type="OrthoDB" id="1190557at2"/>
<protein>
    <submittedName>
        <fullName evidence="1">Uncharacterized protein</fullName>
    </submittedName>
</protein>
<accession>A0A3S9P203</accession>
<proteinExistence type="predicted"/>